<feature type="transmembrane region" description="Helical" evidence="2">
    <location>
        <begin position="565"/>
        <end position="583"/>
    </location>
</feature>
<proteinExistence type="predicted"/>
<keyword evidence="2" id="KW-0472">Membrane</keyword>
<accession>A0A0L6UKK0</accession>
<gene>
    <name evidence="3" type="ORF">VP01_523g3</name>
</gene>
<dbReference type="Proteomes" id="UP000037035">
    <property type="component" value="Unassembled WGS sequence"/>
</dbReference>
<evidence type="ECO:0000256" key="1">
    <source>
        <dbReference type="SAM" id="MobiDB-lite"/>
    </source>
</evidence>
<reference evidence="3 4" key="1">
    <citation type="submission" date="2015-08" db="EMBL/GenBank/DDBJ databases">
        <title>Next Generation Sequencing and Analysis of the Genome of Puccinia sorghi L Schw, the Causal Agent of Maize Common Rust.</title>
        <authorList>
            <person name="Rochi L."/>
            <person name="Burguener G."/>
            <person name="Darino M."/>
            <person name="Turjanski A."/>
            <person name="Kreff E."/>
            <person name="Dieguez M.J."/>
            <person name="Sacco F."/>
        </authorList>
    </citation>
    <scope>NUCLEOTIDE SEQUENCE [LARGE SCALE GENOMIC DNA]</scope>
    <source>
        <strain evidence="3 4">RO10H11247</strain>
    </source>
</reference>
<evidence type="ECO:0000313" key="4">
    <source>
        <dbReference type="Proteomes" id="UP000037035"/>
    </source>
</evidence>
<keyword evidence="4" id="KW-1185">Reference proteome</keyword>
<dbReference type="EMBL" id="LAVV01010431">
    <property type="protein sequence ID" value="KNZ49048.1"/>
    <property type="molecule type" value="Genomic_DNA"/>
</dbReference>
<name>A0A0L6UKK0_9BASI</name>
<keyword evidence="2" id="KW-0812">Transmembrane</keyword>
<feature type="transmembrane region" description="Helical" evidence="2">
    <location>
        <begin position="527"/>
        <end position="545"/>
    </location>
</feature>
<protein>
    <submittedName>
        <fullName evidence="3">Uncharacterized protein</fullName>
    </submittedName>
</protein>
<feature type="region of interest" description="Disordered" evidence="1">
    <location>
        <begin position="104"/>
        <end position="124"/>
    </location>
</feature>
<evidence type="ECO:0000313" key="3">
    <source>
        <dbReference type="EMBL" id="KNZ49048.1"/>
    </source>
</evidence>
<keyword evidence="2" id="KW-1133">Transmembrane helix</keyword>
<organism evidence="3 4">
    <name type="scientific">Puccinia sorghi</name>
    <dbReference type="NCBI Taxonomy" id="27349"/>
    <lineage>
        <taxon>Eukaryota</taxon>
        <taxon>Fungi</taxon>
        <taxon>Dikarya</taxon>
        <taxon>Basidiomycota</taxon>
        <taxon>Pucciniomycotina</taxon>
        <taxon>Pucciniomycetes</taxon>
        <taxon>Pucciniales</taxon>
        <taxon>Pucciniaceae</taxon>
        <taxon>Puccinia</taxon>
    </lineage>
</organism>
<dbReference type="VEuPathDB" id="FungiDB:VP01_523g3"/>
<evidence type="ECO:0000256" key="2">
    <source>
        <dbReference type="SAM" id="Phobius"/>
    </source>
</evidence>
<comment type="caution">
    <text evidence="3">The sequence shown here is derived from an EMBL/GenBank/DDBJ whole genome shotgun (WGS) entry which is preliminary data.</text>
</comment>
<dbReference type="AlphaFoldDB" id="A0A0L6UKK0"/>
<sequence>MYKGAEAGDNPLNHNTLPDKSSYWACGWLPKHMHGMDLRGVMLVPLNHMSLLEINSDGYFPWDHPLAVPNSSRILLKSQKGNLIHISMQNAFTHSLLVTHMRPKCHSSRNKPLPSPRPNRPPGKKIFGYKLTKEQLSWLQEEQSTASTALKFSKQLWLWKRLPRTIFSNLFTKVFIWTLLFKQSLTTVGPNTSAAPTSCTITNVKGILNFKACIPLILEAWSKQPARQDCKKKFTKGNLMDVLWFIPQMDFPRAIFFRVAYVTLKEPFEQVRLVCSWCARCYPSTAVVSVKLSRQIKKKKNEMTENSTISLFLLSSEVDPQPFLTAYEEIQDHMNQKLASAKRIKSSNIASKVHYKTFRQAFYSEILIQIYANILKPISRSARLVSTGLINHLFHLILCLPQKQTRSLMSPAIRCLLIGPGGQKWKIGLYMHKIVNRRAEVQSKKHVVEVFGCKCPPWVNLWLAFKSPLFILSYASSKNFFLISTLQTITPTIFLAYRNSHFSVLELKDPRPLPSHIFLKRGGGIKVFLLIVFVNLFFFLNFLLATCLSRVSPAPMSNSSLHDPSLIMVTQIISLLCWPFPIITNAHIKSVTQIIELDPKWINNSLLFESNPTVLWHYMPQFPKAATPGSTNLFYFDGQVDFSVRSEVSKVACHSGKYMPKAMLDDQLGIAIVAMDLDVNKCDSCWISGALNVQENYVGDKFKGLRPFIGKRSIILVYKIGRDGVTESSLKLKNRPRYSLPEKKVLGRIHIRYVYYSGQFSLEKIQLTQVMFLLELNELIKAAGVGPLSSACFFGFQPMKNLHQLEAKEKYQQNSKSSVLKTNFLKVPLKPFFQYSSGTLEHPHQFIWLLSPYLLFGFSQVGFILFHQDPKISTKWILDGVYSTYLKEVEIHLNRLLVESQKLMFNDFILNNNNCLLINGRIIHFNPFRSTISQLIIINHLCDGFSTPFSLDEIDFGPPLFCSLVYFDCFNF</sequence>